<reference evidence="3" key="1">
    <citation type="journal article" date="2019" name="Int. J. Syst. Evol. Microbiol.">
        <title>The Global Catalogue of Microorganisms (GCM) 10K type strain sequencing project: providing services to taxonomists for standard genome sequencing and annotation.</title>
        <authorList>
            <consortium name="The Broad Institute Genomics Platform"/>
            <consortium name="The Broad Institute Genome Sequencing Center for Infectious Disease"/>
            <person name="Wu L."/>
            <person name="Ma J."/>
        </authorList>
    </citation>
    <scope>NUCLEOTIDE SEQUENCE [LARGE SCALE GENOMIC DNA]</scope>
    <source>
        <strain evidence="3">JCM 13518</strain>
    </source>
</reference>
<gene>
    <name evidence="2" type="ORF">GCM10009710_17550</name>
</gene>
<evidence type="ECO:0000256" key="1">
    <source>
        <dbReference type="SAM" id="MobiDB-lite"/>
    </source>
</evidence>
<dbReference type="EMBL" id="BAAAME010000004">
    <property type="protein sequence ID" value="GAA1737823.1"/>
    <property type="molecule type" value="Genomic_DNA"/>
</dbReference>
<dbReference type="Proteomes" id="UP001501057">
    <property type="component" value="Unassembled WGS sequence"/>
</dbReference>
<name>A0ABP4VTS2_9ACTN</name>
<sequence>MSKKKLPKALDAEVGLFGGMGLQQCKRIKKNGDRCKNAPMKGQTVCHKHGGKAPQNLRKAQERIAAAAPGAAARVEWLSQFAKSEYVQLQANQDILNRAGIGDQSDLGIWTEQQPWEVIMANSVTNVEIDFDLDDDDVIEGEVVEEPRPLPERPPHHRATPFDPPSHDQPDRTGP</sequence>
<feature type="compositionally biased region" description="Basic and acidic residues" evidence="1">
    <location>
        <begin position="165"/>
        <end position="175"/>
    </location>
</feature>
<feature type="region of interest" description="Disordered" evidence="1">
    <location>
        <begin position="136"/>
        <end position="175"/>
    </location>
</feature>
<keyword evidence="3" id="KW-1185">Reference proteome</keyword>
<protein>
    <submittedName>
        <fullName evidence="2">Uncharacterized protein</fullName>
    </submittedName>
</protein>
<evidence type="ECO:0000313" key="3">
    <source>
        <dbReference type="Proteomes" id="UP001501057"/>
    </source>
</evidence>
<accession>A0ABP4VTS2</accession>
<proteinExistence type="predicted"/>
<comment type="caution">
    <text evidence="2">The sequence shown here is derived from an EMBL/GenBank/DDBJ whole genome shotgun (WGS) entry which is preliminary data.</text>
</comment>
<feature type="compositionally biased region" description="Basic and acidic residues" evidence="1">
    <location>
        <begin position="145"/>
        <end position="154"/>
    </location>
</feature>
<dbReference type="RefSeq" id="WP_344200183.1">
    <property type="nucleotide sequence ID" value="NZ_BAAAME010000004.1"/>
</dbReference>
<organism evidence="2 3">
    <name type="scientific">Aeromicrobium alkaliterrae</name>
    <dbReference type="NCBI Taxonomy" id="302168"/>
    <lineage>
        <taxon>Bacteria</taxon>
        <taxon>Bacillati</taxon>
        <taxon>Actinomycetota</taxon>
        <taxon>Actinomycetes</taxon>
        <taxon>Propionibacteriales</taxon>
        <taxon>Nocardioidaceae</taxon>
        <taxon>Aeromicrobium</taxon>
    </lineage>
</organism>
<evidence type="ECO:0000313" key="2">
    <source>
        <dbReference type="EMBL" id="GAA1737823.1"/>
    </source>
</evidence>